<dbReference type="EMBL" id="CAJNNV010012635">
    <property type="protein sequence ID" value="CAE8600945.1"/>
    <property type="molecule type" value="Genomic_DNA"/>
</dbReference>
<reference evidence="11" key="1">
    <citation type="submission" date="2021-02" db="EMBL/GenBank/DDBJ databases">
        <authorList>
            <person name="Dougan E. K."/>
            <person name="Rhodes N."/>
            <person name="Thang M."/>
            <person name="Chan C."/>
        </authorList>
    </citation>
    <scope>NUCLEOTIDE SEQUENCE</scope>
</reference>
<accession>A0A813EPM9</accession>
<dbReference type="InterPro" id="IPR000392">
    <property type="entry name" value="NifH/frxC"/>
</dbReference>
<keyword evidence="10" id="KW-1133">Transmembrane helix</keyword>
<dbReference type="Gene3D" id="3.40.50.300">
    <property type="entry name" value="P-loop containing nucleotide triphosphate hydrolases"/>
    <property type="match status" value="1"/>
</dbReference>
<dbReference type="PRINTS" id="PR00091">
    <property type="entry name" value="NITROGNASEII"/>
</dbReference>
<dbReference type="PANTHER" id="PTHR42864:SF2">
    <property type="entry name" value="LIGHT-INDEPENDENT PROTOCHLOROPHYLLIDE REDUCTASE IRON-SULFUR ATP-BINDING PROTEIN"/>
    <property type="match status" value="1"/>
</dbReference>
<dbReference type="GO" id="GO:0046872">
    <property type="term" value="F:metal ion binding"/>
    <property type="evidence" value="ECO:0007669"/>
    <property type="project" value="UniProtKB-KW"/>
</dbReference>
<dbReference type="PANTHER" id="PTHR42864">
    <property type="entry name" value="LIGHT-INDEPENDENT PROTOCHLOROPHYLLIDE REDUCTASE IRON-SULFUR ATP-BINDING PROTEIN"/>
    <property type="match status" value="1"/>
</dbReference>
<dbReference type="Proteomes" id="UP000654075">
    <property type="component" value="Unassembled WGS sequence"/>
</dbReference>
<dbReference type="OrthoDB" id="1876302at2759"/>
<dbReference type="InterPro" id="IPR030655">
    <property type="entry name" value="NifH/chlL_CS"/>
</dbReference>
<name>A0A813EPM9_POLGL</name>
<evidence type="ECO:0000256" key="4">
    <source>
        <dbReference type="ARBA" id="ARBA00022741"/>
    </source>
</evidence>
<evidence type="ECO:0000256" key="9">
    <source>
        <dbReference type="RuleBase" id="RU003688"/>
    </source>
</evidence>
<evidence type="ECO:0000256" key="2">
    <source>
        <dbReference type="ARBA" id="ARBA00005504"/>
    </source>
</evidence>
<keyword evidence="3 9" id="KW-0479">Metal-binding</keyword>
<dbReference type="GO" id="GO:0016491">
    <property type="term" value="F:oxidoreductase activity"/>
    <property type="evidence" value="ECO:0007669"/>
    <property type="project" value="UniProtKB-KW"/>
</dbReference>
<keyword evidence="7 9" id="KW-0411">Iron-sulfur</keyword>
<dbReference type="GO" id="GO:0005524">
    <property type="term" value="F:ATP binding"/>
    <property type="evidence" value="ECO:0007669"/>
    <property type="project" value="UniProtKB-KW"/>
</dbReference>
<evidence type="ECO:0000256" key="6">
    <source>
        <dbReference type="ARBA" id="ARBA00023004"/>
    </source>
</evidence>
<keyword evidence="6 9" id="KW-0408">Iron</keyword>
<dbReference type="Pfam" id="PF00142">
    <property type="entry name" value="Fer4_NifH"/>
    <property type="match status" value="1"/>
</dbReference>
<organism evidence="11 12">
    <name type="scientific">Polarella glacialis</name>
    <name type="common">Dinoflagellate</name>
    <dbReference type="NCBI Taxonomy" id="89957"/>
    <lineage>
        <taxon>Eukaryota</taxon>
        <taxon>Sar</taxon>
        <taxon>Alveolata</taxon>
        <taxon>Dinophyceae</taxon>
        <taxon>Suessiales</taxon>
        <taxon>Suessiaceae</taxon>
        <taxon>Polarella</taxon>
    </lineage>
</organism>
<dbReference type="AlphaFoldDB" id="A0A813EPM9"/>
<gene>
    <name evidence="11" type="ORF">PGLA1383_LOCUS19245</name>
</gene>
<comment type="similarity">
    <text evidence="2 9">Belongs to the NifH/BchL/ChlL family.</text>
</comment>
<evidence type="ECO:0000256" key="7">
    <source>
        <dbReference type="ARBA" id="ARBA00023014"/>
    </source>
</evidence>
<comment type="cofactor">
    <cofactor evidence="1">
        <name>[4Fe-4S] cluster</name>
        <dbReference type="ChEBI" id="CHEBI:49883"/>
    </cofactor>
</comment>
<protein>
    <submittedName>
        <fullName evidence="11">Uncharacterized protein</fullName>
    </submittedName>
</protein>
<dbReference type="GO" id="GO:0051539">
    <property type="term" value="F:4 iron, 4 sulfur cluster binding"/>
    <property type="evidence" value="ECO:0007669"/>
    <property type="project" value="UniProtKB-KW"/>
</dbReference>
<dbReference type="PROSITE" id="PS00746">
    <property type="entry name" value="NIFH_FRXC_1"/>
    <property type="match status" value="1"/>
</dbReference>
<keyword evidence="12" id="KW-1185">Reference proteome</keyword>
<keyword evidence="10" id="KW-0812">Transmembrane</keyword>
<dbReference type="PROSITE" id="PS00692">
    <property type="entry name" value="NIFH_FRXC_2"/>
    <property type="match status" value="1"/>
</dbReference>
<sequence>MSAFAVTSFASPASQPVTAAAAQAAWGLGRSLPARVVSNSSTAEASSTGLRAIAAVAGAAGVAAAVAATRRKSNRRAAKRSAVVRLAGSTADAASCVKLAVYGKGGIGKSTTSCNISVALARRGKKVLQIGCDPKHDSTFTLTGFLIPTIIDTLQEKDYHYENVWPEDVIYKGYGDVDCVEAGGPPAGAGCGGYVVGETVKLLKELNAFYEYDVILFDVLGDVVCGGFAAPLNYADYCMIVTDNGFDALFAANRIGASVREKARTHPLRLALSAPVVMFYVLETWYFSLILLCFHVLEHVCWCAEAWLASSGTGPRSATSSTSTSRTARCQSWRFCRSLRRLFLICFKNGIVNNNSHS</sequence>
<evidence type="ECO:0000256" key="5">
    <source>
        <dbReference type="ARBA" id="ARBA00022840"/>
    </source>
</evidence>
<dbReference type="GO" id="GO:0015995">
    <property type="term" value="P:chlorophyll biosynthetic process"/>
    <property type="evidence" value="ECO:0007669"/>
    <property type="project" value="UniProtKB-KW"/>
</dbReference>
<evidence type="ECO:0000313" key="12">
    <source>
        <dbReference type="Proteomes" id="UP000654075"/>
    </source>
</evidence>
<keyword evidence="9" id="KW-0560">Oxidoreductase</keyword>
<keyword evidence="5 9" id="KW-0067">ATP-binding</keyword>
<evidence type="ECO:0000256" key="1">
    <source>
        <dbReference type="ARBA" id="ARBA00001966"/>
    </source>
</evidence>
<dbReference type="PROSITE" id="PS51026">
    <property type="entry name" value="NIFH_FRXC_3"/>
    <property type="match status" value="1"/>
</dbReference>
<keyword evidence="10" id="KW-0472">Membrane</keyword>
<feature type="transmembrane region" description="Helical" evidence="10">
    <location>
        <begin position="270"/>
        <end position="297"/>
    </location>
</feature>
<keyword evidence="4 9" id="KW-0547">Nucleotide-binding</keyword>
<evidence type="ECO:0000313" key="11">
    <source>
        <dbReference type="EMBL" id="CAE8600945.1"/>
    </source>
</evidence>
<feature type="transmembrane region" description="Helical" evidence="10">
    <location>
        <begin position="48"/>
        <end position="69"/>
    </location>
</feature>
<evidence type="ECO:0000256" key="3">
    <source>
        <dbReference type="ARBA" id="ARBA00022723"/>
    </source>
</evidence>
<evidence type="ECO:0000256" key="10">
    <source>
        <dbReference type="SAM" id="Phobius"/>
    </source>
</evidence>
<keyword evidence="8" id="KW-0149">Chlorophyll biosynthesis</keyword>
<dbReference type="SUPFAM" id="SSF52540">
    <property type="entry name" value="P-loop containing nucleoside triphosphate hydrolases"/>
    <property type="match status" value="1"/>
</dbReference>
<evidence type="ECO:0000256" key="8">
    <source>
        <dbReference type="ARBA" id="ARBA00023171"/>
    </source>
</evidence>
<comment type="caution">
    <text evidence="11">The sequence shown here is derived from an EMBL/GenBank/DDBJ whole genome shotgun (WGS) entry which is preliminary data.</text>
</comment>
<keyword evidence="9" id="KW-0004">4Fe-4S</keyword>
<proteinExistence type="inferred from homology"/>
<dbReference type="InterPro" id="IPR027417">
    <property type="entry name" value="P-loop_NTPase"/>
</dbReference>